<evidence type="ECO:0000256" key="7">
    <source>
        <dbReference type="ARBA" id="ARBA00022884"/>
    </source>
</evidence>
<evidence type="ECO:0000259" key="13">
    <source>
        <dbReference type="PROSITE" id="PS52002"/>
    </source>
</evidence>
<dbReference type="EMBL" id="AAHK01001203">
    <property type="protein sequence ID" value="EAN86521.1"/>
    <property type="molecule type" value="Genomic_DNA"/>
</dbReference>
<evidence type="ECO:0000256" key="1">
    <source>
        <dbReference type="ARBA" id="ARBA00004123"/>
    </source>
</evidence>
<evidence type="ECO:0000256" key="4">
    <source>
        <dbReference type="ARBA" id="ARBA00022490"/>
    </source>
</evidence>
<feature type="domain" description="Sm" evidence="13">
    <location>
        <begin position="41"/>
        <end position="115"/>
    </location>
</feature>
<keyword evidence="6 11" id="KW-0747">Spliceosome</keyword>
<dbReference type="PaxDb" id="353153-Q4D1W5"/>
<dbReference type="InParanoid" id="Q4D1W5"/>
<dbReference type="Proteomes" id="UP000002296">
    <property type="component" value="Unassembled WGS sequence"/>
</dbReference>
<evidence type="ECO:0000256" key="2">
    <source>
        <dbReference type="ARBA" id="ARBA00004496"/>
    </source>
</evidence>
<keyword evidence="7 11" id="KW-0694">RNA-binding</keyword>
<keyword evidence="5 11" id="KW-0507">mRNA processing</keyword>
<dbReference type="eggNOG" id="KOG1774">
    <property type="taxonomic scope" value="Eukaryota"/>
</dbReference>
<evidence type="ECO:0000256" key="3">
    <source>
        <dbReference type="ARBA" id="ARBA00006850"/>
    </source>
</evidence>
<evidence type="ECO:0000313" key="15">
    <source>
        <dbReference type="Proteomes" id="UP000002296"/>
    </source>
</evidence>
<dbReference type="SMR" id="Q4D1W5"/>
<dbReference type="InterPro" id="IPR010920">
    <property type="entry name" value="LSM_dom_sf"/>
</dbReference>
<comment type="function">
    <text evidence="11">Plays a role in pre-mRNA splicing as a core component of the spliceosomal U1, U2, U4 and U5 small nuclear ribonucleoproteins (snRNPs), the building blocks of the spliceosome.</text>
</comment>
<evidence type="ECO:0000256" key="9">
    <source>
        <dbReference type="ARBA" id="ARBA00023242"/>
    </source>
</evidence>
<dbReference type="GO" id="GO:0005685">
    <property type="term" value="C:U1 snRNP"/>
    <property type="evidence" value="ECO:0007669"/>
    <property type="project" value="UniProtKB-UniRule"/>
</dbReference>
<dbReference type="GeneID" id="3538768"/>
<dbReference type="InterPro" id="IPR001163">
    <property type="entry name" value="Sm_dom_euk/arc"/>
</dbReference>
<dbReference type="FunFam" id="2.30.30.100:FF:000083">
    <property type="entry name" value="Small nuclear ribonucleoprotein E"/>
    <property type="match status" value="1"/>
</dbReference>
<dbReference type="GO" id="GO:0005682">
    <property type="term" value="C:U5 snRNP"/>
    <property type="evidence" value="ECO:0007669"/>
    <property type="project" value="UniProtKB-UniRule"/>
</dbReference>
<dbReference type="PROSITE" id="PS52002">
    <property type="entry name" value="SM"/>
    <property type="match status" value="1"/>
</dbReference>
<feature type="chain" id="PRO_5012067935" description="Small nuclear ribonucleoprotein E" evidence="12">
    <location>
        <begin position="16"/>
        <end position="115"/>
    </location>
</feature>
<keyword evidence="8 11" id="KW-0508">mRNA splicing</keyword>
<reference evidence="14 15" key="1">
    <citation type="journal article" date="2005" name="Science">
        <title>The genome sequence of Trypanosoma cruzi, etiologic agent of Chagas disease.</title>
        <authorList>
            <person name="El-Sayed N.M."/>
            <person name="Myler P.J."/>
            <person name="Bartholomeu D.C."/>
            <person name="Nilsson D."/>
            <person name="Aggarwal G."/>
            <person name="Tran A.N."/>
            <person name="Ghedin E."/>
            <person name="Worthey E.A."/>
            <person name="Delcher A.L."/>
            <person name="Blandin G."/>
            <person name="Westenberger S.J."/>
            <person name="Caler E."/>
            <person name="Cerqueira G.C."/>
            <person name="Branche C."/>
            <person name="Haas B."/>
            <person name="Anupama A."/>
            <person name="Arner E."/>
            <person name="Aslund L."/>
            <person name="Attipoe P."/>
            <person name="Bontempi E."/>
            <person name="Bringaud F."/>
            <person name="Burton P."/>
            <person name="Cadag E."/>
            <person name="Campbell D.A."/>
            <person name="Carrington M."/>
            <person name="Crabtree J."/>
            <person name="Darban H."/>
            <person name="da Silveira J.F."/>
            <person name="de Jong P."/>
            <person name="Edwards K."/>
            <person name="Englund P.T."/>
            <person name="Fazelina G."/>
            <person name="Feldblyum T."/>
            <person name="Ferella M."/>
            <person name="Frasch A.C."/>
            <person name="Gull K."/>
            <person name="Horn D."/>
            <person name="Hou L."/>
            <person name="Huang Y."/>
            <person name="Kindlund E."/>
            <person name="Klingbeil M."/>
            <person name="Kluge S."/>
            <person name="Koo H."/>
            <person name="Lacerda D."/>
            <person name="Levin M.J."/>
            <person name="Lorenzi H."/>
            <person name="Louie T."/>
            <person name="Machado C.R."/>
            <person name="McCulloch R."/>
            <person name="McKenna A."/>
            <person name="Mizuno Y."/>
            <person name="Mottram J.C."/>
            <person name="Nelson S."/>
            <person name="Ochaya S."/>
            <person name="Osoegawa K."/>
            <person name="Pai G."/>
            <person name="Parsons M."/>
            <person name="Pentony M."/>
            <person name="Pettersson U."/>
            <person name="Pop M."/>
            <person name="Ramirez J.L."/>
            <person name="Rinta J."/>
            <person name="Robertson L."/>
            <person name="Salzberg S.L."/>
            <person name="Sanchez D.O."/>
            <person name="Seyler A."/>
            <person name="Sharma R."/>
            <person name="Shetty J."/>
            <person name="Simpson A.J."/>
            <person name="Sisk E."/>
            <person name="Tammi M.T."/>
            <person name="Tarleton R."/>
            <person name="Teixeira S."/>
            <person name="Van Aken S."/>
            <person name="Vogt C."/>
            <person name="Ward P.N."/>
            <person name="Wickstead B."/>
            <person name="Wortman J."/>
            <person name="White O."/>
            <person name="Fraser C.M."/>
            <person name="Stuart K.D."/>
            <person name="Andersson B."/>
        </authorList>
    </citation>
    <scope>NUCLEOTIDE SEQUENCE [LARGE SCALE GENOMIC DNA]</scope>
    <source>
        <strain evidence="14 15">CL Brener</strain>
    </source>
</reference>
<dbReference type="GO" id="GO:0046540">
    <property type="term" value="C:U4/U6 x U5 tri-snRNP complex"/>
    <property type="evidence" value="ECO:0007669"/>
    <property type="project" value="UniProtKB-UniRule"/>
</dbReference>
<evidence type="ECO:0000256" key="5">
    <source>
        <dbReference type="ARBA" id="ARBA00022664"/>
    </source>
</evidence>
<name>Q4D1W5_TRYCC</name>
<comment type="subcellular location">
    <subcellularLocation>
        <location evidence="2">Cytoplasm</location>
    </subcellularLocation>
    <subcellularLocation>
        <location evidence="1 11">Nucleus</location>
    </subcellularLocation>
</comment>
<feature type="signal peptide" evidence="12">
    <location>
        <begin position="1"/>
        <end position="15"/>
    </location>
</feature>
<keyword evidence="10 11" id="KW-0687">Ribonucleoprotein</keyword>
<dbReference type="GO" id="GO:0005737">
    <property type="term" value="C:cytoplasm"/>
    <property type="evidence" value="ECO:0007669"/>
    <property type="project" value="UniProtKB-SubCell"/>
</dbReference>
<dbReference type="PANTHER" id="PTHR11193">
    <property type="entry name" value="SMALL NUCLEAR RIBONUCLEOPROTEIN E"/>
    <property type="match status" value="1"/>
</dbReference>
<dbReference type="GO" id="GO:0005686">
    <property type="term" value="C:U2 snRNP"/>
    <property type="evidence" value="ECO:0007669"/>
    <property type="project" value="UniProtKB-UniRule"/>
</dbReference>
<dbReference type="SUPFAM" id="SSF50182">
    <property type="entry name" value="Sm-like ribonucleoproteins"/>
    <property type="match status" value="1"/>
</dbReference>
<evidence type="ECO:0000256" key="6">
    <source>
        <dbReference type="ARBA" id="ARBA00022728"/>
    </source>
</evidence>
<evidence type="ECO:0000256" key="8">
    <source>
        <dbReference type="ARBA" id="ARBA00023187"/>
    </source>
</evidence>
<sequence>MFFFFFLFLLSPAASQKHTQTGNGCEGATMSATTKQMVKPTSIVHRYMTEGQRVCVWLVHDTKMKIEGVILGYDEFMNVVLGDASEVHHKTKEVVHVGKILLRSDNIGVIHPIGV</sequence>
<accession>Q4D1W5</accession>
<keyword evidence="4" id="KW-0963">Cytoplasm</keyword>
<dbReference type="Gene3D" id="2.30.30.100">
    <property type="match status" value="1"/>
</dbReference>
<dbReference type="KEGG" id="tcr:511499.59"/>
<dbReference type="OMA" id="KVMTQPI"/>
<dbReference type="Pfam" id="PF01423">
    <property type="entry name" value="LSM"/>
    <property type="match status" value="1"/>
</dbReference>
<dbReference type="GO" id="GO:0005687">
    <property type="term" value="C:U4 snRNP"/>
    <property type="evidence" value="ECO:0007669"/>
    <property type="project" value="UniProtKB-UniRule"/>
</dbReference>
<dbReference type="CDD" id="cd01718">
    <property type="entry name" value="Sm_E"/>
    <property type="match status" value="1"/>
</dbReference>
<dbReference type="RefSeq" id="XP_808372.1">
    <property type="nucleotide sequence ID" value="XM_803279.1"/>
</dbReference>
<evidence type="ECO:0000313" key="14">
    <source>
        <dbReference type="EMBL" id="EAN86521.1"/>
    </source>
</evidence>
<evidence type="ECO:0000256" key="12">
    <source>
        <dbReference type="SAM" id="SignalP"/>
    </source>
</evidence>
<keyword evidence="9 11" id="KW-0539">Nucleus</keyword>
<dbReference type="AlphaFoldDB" id="Q4D1W5"/>
<dbReference type="GO" id="GO:0003723">
    <property type="term" value="F:RNA binding"/>
    <property type="evidence" value="ECO:0007669"/>
    <property type="project" value="UniProtKB-KW"/>
</dbReference>
<gene>
    <name evidence="14" type="ORF">Tc00.1047053511499.59</name>
</gene>
<dbReference type="GO" id="GO:0005681">
    <property type="term" value="C:spliceosomal complex"/>
    <property type="evidence" value="ECO:0007669"/>
    <property type="project" value="UniProtKB-KW"/>
</dbReference>
<comment type="caution">
    <text evidence="14">The sequence shown here is derived from an EMBL/GenBank/DDBJ whole genome shotgun (WGS) entry which is preliminary data.</text>
</comment>
<evidence type="ECO:0000256" key="10">
    <source>
        <dbReference type="ARBA" id="ARBA00023274"/>
    </source>
</evidence>
<dbReference type="FunCoup" id="Q4D1W5">
    <property type="interactions" value="674"/>
</dbReference>
<dbReference type="InterPro" id="IPR047575">
    <property type="entry name" value="Sm"/>
</dbReference>
<protein>
    <recommendedName>
        <fullName evidence="11">Small nuclear ribonucleoprotein E</fullName>
        <shortName evidence="11">snRNP-E</shortName>
    </recommendedName>
    <alternativeName>
        <fullName evidence="11">Sm protein E</fullName>
    </alternativeName>
</protein>
<dbReference type="STRING" id="353153.Q4D1W5"/>
<comment type="similarity">
    <text evidence="3 11">Belongs to the snRNP Sm proteins family.</text>
</comment>
<proteinExistence type="inferred from homology"/>
<evidence type="ECO:0000256" key="11">
    <source>
        <dbReference type="RuleBase" id="RU365053"/>
    </source>
</evidence>
<organism evidence="14 15">
    <name type="scientific">Trypanosoma cruzi (strain CL Brener)</name>
    <dbReference type="NCBI Taxonomy" id="353153"/>
    <lineage>
        <taxon>Eukaryota</taxon>
        <taxon>Discoba</taxon>
        <taxon>Euglenozoa</taxon>
        <taxon>Kinetoplastea</taxon>
        <taxon>Metakinetoplastina</taxon>
        <taxon>Trypanosomatida</taxon>
        <taxon>Trypanosomatidae</taxon>
        <taxon>Trypanosoma</taxon>
        <taxon>Schizotrypanum</taxon>
    </lineage>
</organism>
<dbReference type="SMART" id="SM00651">
    <property type="entry name" value="Sm"/>
    <property type="match status" value="1"/>
</dbReference>
<keyword evidence="12" id="KW-0732">Signal</keyword>
<keyword evidence="15" id="KW-1185">Reference proteome</keyword>
<dbReference type="InterPro" id="IPR027078">
    <property type="entry name" value="snRNP-E"/>
</dbReference>
<dbReference type="GO" id="GO:0000387">
    <property type="term" value="P:spliceosomal snRNP assembly"/>
    <property type="evidence" value="ECO:0007669"/>
    <property type="project" value="UniProtKB-UniRule"/>
</dbReference>